<sequence length="122" mass="13549">MKQGITVVQQIVFDVRHERKKFDESSRHVALMGEDLVMALLGTVMPQAETDRPPWGLCLEAFGPDTSSTQTTNQGMGSWNSFLQGMKDLLCQRPASIPTNGQGLPDGQQIHRRPVRHSSVAY</sequence>
<gene>
    <name evidence="2" type="ORF">Nepgr_000264</name>
</gene>
<organism evidence="2 3">
    <name type="scientific">Nepenthes gracilis</name>
    <name type="common">Slender pitcher plant</name>
    <dbReference type="NCBI Taxonomy" id="150966"/>
    <lineage>
        <taxon>Eukaryota</taxon>
        <taxon>Viridiplantae</taxon>
        <taxon>Streptophyta</taxon>
        <taxon>Embryophyta</taxon>
        <taxon>Tracheophyta</taxon>
        <taxon>Spermatophyta</taxon>
        <taxon>Magnoliopsida</taxon>
        <taxon>eudicotyledons</taxon>
        <taxon>Gunneridae</taxon>
        <taxon>Pentapetalae</taxon>
        <taxon>Caryophyllales</taxon>
        <taxon>Nepenthaceae</taxon>
        <taxon>Nepenthes</taxon>
    </lineage>
</organism>
<proteinExistence type="predicted"/>
<keyword evidence="3" id="KW-1185">Reference proteome</keyword>
<evidence type="ECO:0000313" key="2">
    <source>
        <dbReference type="EMBL" id="GMG98424.1"/>
    </source>
</evidence>
<comment type="caution">
    <text evidence="2">The sequence shown here is derived from an EMBL/GenBank/DDBJ whole genome shotgun (WGS) entry which is preliminary data.</text>
</comment>
<dbReference type="AlphaFoldDB" id="A0AAD3P1M7"/>
<dbReference type="EMBL" id="BSYO01000001">
    <property type="protein sequence ID" value="GMG98424.1"/>
    <property type="molecule type" value="Genomic_DNA"/>
</dbReference>
<reference evidence="2" key="1">
    <citation type="submission" date="2023-05" db="EMBL/GenBank/DDBJ databases">
        <title>Nepenthes gracilis genome sequencing.</title>
        <authorList>
            <person name="Fukushima K."/>
        </authorList>
    </citation>
    <scope>NUCLEOTIDE SEQUENCE</scope>
    <source>
        <strain evidence="2">SING2019-196</strain>
    </source>
</reference>
<evidence type="ECO:0000313" key="3">
    <source>
        <dbReference type="Proteomes" id="UP001279734"/>
    </source>
</evidence>
<accession>A0AAD3P1M7</accession>
<feature type="region of interest" description="Disordered" evidence="1">
    <location>
        <begin position="95"/>
        <end position="122"/>
    </location>
</feature>
<name>A0AAD3P1M7_NEPGR</name>
<protein>
    <submittedName>
        <fullName evidence="2">Uncharacterized protein</fullName>
    </submittedName>
</protein>
<dbReference type="Proteomes" id="UP001279734">
    <property type="component" value="Unassembled WGS sequence"/>
</dbReference>
<evidence type="ECO:0000256" key="1">
    <source>
        <dbReference type="SAM" id="MobiDB-lite"/>
    </source>
</evidence>